<feature type="region of interest" description="Disordered" evidence="1">
    <location>
        <begin position="44"/>
        <end position="84"/>
    </location>
</feature>
<feature type="compositionally biased region" description="Low complexity" evidence="1">
    <location>
        <begin position="218"/>
        <end position="229"/>
    </location>
</feature>
<dbReference type="Proteomes" id="UP000648187">
    <property type="component" value="Unassembled WGS sequence"/>
</dbReference>
<comment type="caution">
    <text evidence="2">The sequence shown here is derived from an EMBL/GenBank/DDBJ whole genome shotgun (WGS) entry which is preliminary data.</text>
</comment>
<accession>A0A835GM93</accession>
<gene>
    <name evidence="2" type="ORF">HW555_002408</name>
</gene>
<proteinExistence type="predicted"/>
<reference evidence="2" key="1">
    <citation type="submission" date="2020-08" db="EMBL/GenBank/DDBJ databases">
        <title>Spodoptera exigua strain:BAW_Kor-Di-RS1 Genome sequencing and assembly.</title>
        <authorList>
            <person name="Kim J."/>
            <person name="Nam H.Y."/>
            <person name="Kwon M."/>
            <person name="Choi J.H."/>
            <person name="Cho S.R."/>
            <person name="Kim G.-H."/>
        </authorList>
    </citation>
    <scope>NUCLEOTIDE SEQUENCE</scope>
    <source>
        <strain evidence="2">BAW_Kor-Di-RS1</strain>
        <tissue evidence="2">Whole-body</tissue>
    </source>
</reference>
<feature type="compositionally biased region" description="Basic and acidic residues" evidence="1">
    <location>
        <begin position="230"/>
        <end position="239"/>
    </location>
</feature>
<keyword evidence="3" id="KW-1185">Reference proteome</keyword>
<evidence type="ECO:0000256" key="1">
    <source>
        <dbReference type="SAM" id="MobiDB-lite"/>
    </source>
</evidence>
<evidence type="ECO:0000313" key="2">
    <source>
        <dbReference type="EMBL" id="KAF9421727.1"/>
    </source>
</evidence>
<evidence type="ECO:0000313" key="3">
    <source>
        <dbReference type="Proteomes" id="UP000648187"/>
    </source>
</evidence>
<feature type="non-terminal residue" evidence="2">
    <location>
        <position position="1"/>
    </location>
</feature>
<dbReference type="AlphaFoldDB" id="A0A835GM93"/>
<sequence>NIEWSLLSRVKSPVEHLPEATPDYVLPKNIYRYEPYRGHKTLWAPTHTSGPTTQDSRTLLRTRPPINKPQNYKETPRQETSTTTKRHFWHHFDDAAEEWPKVILITTSTPRLTSKVTRKKTFSTYFPQLRLLPIDENETEIKDADNDDDQNYVIGSDKSTMKDKQKSMPDNEVEEMAEDYDDIQLSSVTKGANTRTYAYLRNSSVETTKLLQTTIRETTTLATTTQPEPTELKNEEKIEQNTQSGTQSEELEPRNENLPNGKNRKCYQCGLNLTGIPHEPTCHQIFDTTKRRYQYLKSQLKVVCTGPVWRRRSNRIKRAPSYDVSPRKLYKGGCFMRFLDVGEVYDERGCRTMLPLPGKSYASQRFTALEKSMHNMTDGCVTSPQASLTPFSRSISLYARYHVCVCTTDYCNNTHYCKKSLFLLIINIFTNIFLNK</sequence>
<feature type="region of interest" description="Disordered" evidence="1">
    <location>
        <begin position="218"/>
        <end position="259"/>
    </location>
</feature>
<organism evidence="2 3">
    <name type="scientific">Spodoptera exigua</name>
    <name type="common">Beet armyworm</name>
    <name type="synonym">Noctua fulgens</name>
    <dbReference type="NCBI Taxonomy" id="7107"/>
    <lineage>
        <taxon>Eukaryota</taxon>
        <taxon>Metazoa</taxon>
        <taxon>Ecdysozoa</taxon>
        <taxon>Arthropoda</taxon>
        <taxon>Hexapoda</taxon>
        <taxon>Insecta</taxon>
        <taxon>Pterygota</taxon>
        <taxon>Neoptera</taxon>
        <taxon>Endopterygota</taxon>
        <taxon>Lepidoptera</taxon>
        <taxon>Glossata</taxon>
        <taxon>Ditrysia</taxon>
        <taxon>Noctuoidea</taxon>
        <taxon>Noctuidae</taxon>
        <taxon>Amphipyrinae</taxon>
        <taxon>Spodoptera</taxon>
    </lineage>
</organism>
<name>A0A835GM93_SPOEX</name>
<feature type="compositionally biased region" description="Polar residues" evidence="1">
    <location>
        <begin position="46"/>
        <end position="59"/>
    </location>
</feature>
<feature type="compositionally biased region" description="Polar residues" evidence="1">
    <location>
        <begin position="68"/>
        <end position="83"/>
    </location>
</feature>
<dbReference type="EMBL" id="JACKWZ010000022">
    <property type="protein sequence ID" value="KAF9421727.1"/>
    <property type="molecule type" value="Genomic_DNA"/>
</dbReference>
<protein>
    <submittedName>
        <fullName evidence="2">Uncharacterized protein</fullName>
    </submittedName>
</protein>